<keyword evidence="3" id="KW-1185">Reference proteome</keyword>
<feature type="domain" description="PKD-like" evidence="1">
    <location>
        <begin position="780"/>
        <end position="851"/>
    </location>
</feature>
<dbReference type="Pfam" id="PF13585">
    <property type="entry name" value="CHU_C"/>
    <property type="match status" value="1"/>
</dbReference>
<name>A0ABR7MQA0_9BACT</name>
<dbReference type="Pfam" id="PF19408">
    <property type="entry name" value="PKD_6"/>
    <property type="match status" value="2"/>
</dbReference>
<evidence type="ECO:0000259" key="1">
    <source>
        <dbReference type="Pfam" id="PF19408"/>
    </source>
</evidence>
<dbReference type="NCBIfam" id="TIGR04131">
    <property type="entry name" value="Bac_Flav_CTERM"/>
    <property type="match status" value="1"/>
</dbReference>
<sequence length="1132" mass="119033">MRSILLRVVLLWLVLASTAGQLARASHLLGGEISYQYLNASGPAATPYQYRLSMVVYFNADELTSQVPGGRASELVGIYSRTTGLLVRSITLPRTQNTIIKPASNGSCTITGNTAVQIRLNRYEATVALPADARGYYVFFSETARNNDVVNIVRPNNEGMTLYADMAPPSIPNSSPNFSDTAVAVICQGDTSVIINNAYDPDGDRLEYSFGTPYGGTYRTLPTFFAPPPQLIAYPAQYSAQQPFGPVAGSYAFLDKNTGLSRYAAPALGKYVIAVDVREYRRIAGRDSLVGTTRRDVQLVARTCEPNKAPEFSSGSAAPQEYTILEGQTLTLTATSTDPEGQRIALRAASVLLDGAGGFDATFNNNPGTVATPGGTGTAVVTGAGSVTGTFRFVPACGSARTEPYDVIVTATDNACNSKSAAVIYRVRVVAAPEVTAGPDRTVCSGEATQLGASAVAGISYQWSPATGLSSATAANPTLTPTNTGTEPVVVPYVLTATSAGGCTQQRTVRVTVNPAPALDTISGSRSVCPTVQGVVYSIRNPRNATYQWTVIGGTIASGQGTSSISVNWGAANANASVQVLGTTAYGCPAQPITLPVIINQRLATETPTGPVRVCLGSTYTYQTQYTNGSSYAWQIMGGTQASTNQATVQVTWTQLGTTRLQVTETSNPGGTVRCLGVSAPLEVEVVAPPATNLAIAGPGRACVGSGTITFSLPGFATSTYQFTLLNTATQQTTTLTATGNSTTFAVPAVGTYTLTALETSACAGPLYAKQFVVDPLPVAVAIAGPTRVCPENLTGLRYSLAGLAGSTYQWTVAGGTITSGQGTGSITVDYLNNASVKTVQVFETSQYGCAGPANILQVRPDNISLDLQVASVSLTSDQQVQLTFRAPMNADNTQRIAIQRRVAGTTTAFARVGDVPNTATTYTDMSAATDAQAYEYRLALTNACSTELTSSAHTIIHTTAVATEAAGGRAEGSVLVQWSAYQGFAVQQYEVYRMADQGAPTLVATLPGTTLRVSLTTSAAGFNQCFRVKAVGTGALASYSNDACVDFANNILLYNIITPNGDGLNDVFFIDNVALYPGNTLTIFDRWGREVYATRDYRNTWSGEKTGPGTHYYLFKLADGTQYKGWFEIVK</sequence>
<feature type="domain" description="PKD-like" evidence="1">
    <location>
        <begin position="518"/>
        <end position="585"/>
    </location>
</feature>
<dbReference type="RefSeq" id="WP_187321464.1">
    <property type="nucleotide sequence ID" value="NZ_JACSCY010000027.1"/>
</dbReference>
<dbReference type="Proteomes" id="UP000622017">
    <property type="component" value="Unassembled WGS sequence"/>
</dbReference>
<dbReference type="Gene3D" id="2.60.40.10">
    <property type="entry name" value="Immunoglobulins"/>
    <property type="match status" value="3"/>
</dbReference>
<accession>A0ABR7MQA0</accession>
<reference evidence="2 3" key="1">
    <citation type="submission" date="2020-08" db="EMBL/GenBank/DDBJ databases">
        <title>Hymenobacter sp.</title>
        <authorList>
            <person name="Kim M.K."/>
        </authorList>
    </citation>
    <scope>NUCLEOTIDE SEQUENCE [LARGE SCALE GENOMIC DNA]</scope>
    <source>
        <strain evidence="2 3">BT507</strain>
    </source>
</reference>
<dbReference type="InterPro" id="IPR026341">
    <property type="entry name" value="T9SS_type_B"/>
</dbReference>
<comment type="caution">
    <text evidence="2">The sequence shown here is derived from an EMBL/GenBank/DDBJ whole genome shotgun (WGS) entry which is preliminary data.</text>
</comment>
<protein>
    <submittedName>
        <fullName evidence="2">Gliding motility-associated C-terminal domain-containing protein</fullName>
    </submittedName>
</protein>
<evidence type="ECO:0000313" key="2">
    <source>
        <dbReference type="EMBL" id="MBC6613260.1"/>
    </source>
</evidence>
<dbReference type="InterPro" id="IPR045829">
    <property type="entry name" value="PKD_6"/>
</dbReference>
<evidence type="ECO:0000313" key="3">
    <source>
        <dbReference type="Proteomes" id="UP000622017"/>
    </source>
</evidence>
<gene>
    <name evidence="2" type="ORF">H8B15_20230</name>
</gene>
<dbReference type="InterPro" id="IPR013783">
    <property type="entry name" value="Ig-like_fold"/>
</dbReference>
<dbReference type="EMBL" id="JACSCY010000027">
    <property type="protein sequence ID" value="MBC6613260.1"/>
    <property type="molecule type" value="Genomic_DNA"/>
</dbReference>
<organism evidence="2 3">
    <name type="scientific">Hymenobacter citatus</name>
    <dbReference type="NCBI Taxonomy" id="2763506"/>
    <lineage>
        <taxon>Bacteria</taxon>
        <taxon>Pseudomonadati</taxon>
        <taxon>Bacteroidota</taxon>
        <taxon>Cytophagia</taxon>
        <taxon>Cytophagales</taxon>
        <taxon>Hymenobacteraceae</taxon>
        <taxon>Hymenobacter</taxon>
    </lineage>
</organism>
<proteinExistence type="predicted"/>